<evidence type="ECO:0000256" key="2">
    <source>
        <dbReference type="ARBA" id="ARBA00022980"/>
    </source>
</evidence>
<dbReference type="SUPFAM" id="SSF54189">
    <property type="entry name" value="Ribosomal proteins S24e, L23 and L15e"/>
    <property type="match status" value="1"/>
</dbReference>
<keyword evidence="3" id="KW-0687">Ribonucleoprotein</keyword>
<dbReference type="InterPro" id="IPR013025">
    <property type="entry name" value="Ribosomal_uL23-like"/>
</dbReference>
<dbReference type="InterPro" id="IPR012677">
    <property type="entry name" value="Nucleotide-bd_a/b_plait_sf"/>
</dbReference>
<evidence type="ECO:0000256" key="1">
    <source>
        <dbReference type="ARBA" id="ARBA00006700"/>
    </source>
</evidence>
<dbReference type="Gene3D" id="3.30.70.330">
    <property type="match status" value="1"/>
</dbReference>
<evidence type="ECO:0000313" key="5">
    <source>
        <dbReference type="EMBL" id="PJE74461.1"/>
    </source>
</evidence>
<comment type="similarity">
    <text evidence="1">Belongs to the universal ribosomal protein uL23 family.</text>
</comment>
<dbReference type="Pfam" id="PF00276">
    <property type="entry name" value="Ribosomal_L23"/>
    <property type="match status" value="1"/>
</dbReference>
<evidence type="ECO:0000256" key="3">
    <source>
        <dbReference type="ARBA" id="ARBA00023274"/>
    </source>
</evidence>
<dbReference type="GO" id="GO:1990904">
    <property type="term" value="C:ribonucleoprotein complex"/>
    <property type="evidence" value="ECO:0007669"/>
    <property type="project" value="UniProtKB-KW"/>
</dbReference>
<dbReference type="AlphaFoldDB" id="A0A2M8LD46"/>
<evidence type="ECO:0000256" key="4">
    <source>
        <dbReference type="ARBA" id="ARBA00035481"/>
    </source>
</evidence>
<dbReference type="GO" id="GO:0003735">
    <property type="term" value="F:structural constituent of ribosome"/>
    <property type="evidence" value="ECO:0007669"/>
    <property type="project" value="InterPro"/>
</dbReference>
<proteinExistence type="inferred from homology"/>
<organism evidence="5 6">
    <name type="scientific">Candidatus Taylorbacteria bacterium CG10_big_fil_rev_8_21_14_0_10_41_48</name>
    <dbReference type="NCBI Taxonomy" id="1975024"/>
    <lineage>
        <taxon>Bacteria</taxon>
        <taxon>Candidatus Tayloriibacteriota</taxon>
    </lineage>
</organism>
<evidence type="ECO:0000313" key="6">
    <source>
        <dbReference type="Proteomes" id="UP000228700"/>
    </source>
</evidence>
<dbReference type="GO" id="GO:0006412">
    <property type="term" value="P:translation"/>
    <property type="evidence" value="ECO:0007669"/>
    <property type="project" value="InterPro"/>
</dbReference>
<sequence length="124" mass="13398">MSLFSNKKTKTDKVVKKAETAVVASPVKASLVLSAETAVLVRPHITEKAGLLANQGVYTFEVTSNANERSVIAAVKAVYKVTPLRVSLMPIKIKTKFARGRRGTTGGGKKAYVYLKKGDTIEFI</sequence>
<dbReference type="GO" id="GO:0005840">
    <property type="term" value="C:ribosome"/>
    <property type="evidence" value="ECO:0007669"/>
    <property type="project" value="UniProtKB-KW"/>
</dbReference>
<comment type="caution">
    <text evidence="5">The sequence shown here is derived from an EMBL/GenBank/DDBJ whole genome shotgun (WGS) entry which is preliminary data.</text>
</comment>
<dbReference type="EMBL" id="PFEQ01000001">
    <property type="protein sequence ID" value="PJE74461.1"/>
    <property type="molecule type" value="Genomic_DNA"/>
</dbReference>
<protein>
    <recommendedName>
        <fullName evidence="4">50S ribosomal protein L23</fullName>
    </recommendedName>
</protein>
<dbReference type="Proteomes" id="UP000228700">
    <property type="component" value="Unassembled WGS sequence"/>
</dbReference>
<keyword evidence="2 5" id="KW-0689">Ribosomal protein</keyword>
<accession>A0A2M8LD46</accession>
<dbReference type="InterPro" id="IPR012678">
    <property type="entry name" value="Ribosomal_uL23/eL15/eS24_sf"/>
</dbReference>
<name>A0A2M8LD46_9BACT</name>
<gene>
    <name evidence="5" type="primary">rplW</name>
    <name evidence="5" type="ORF">COV01_00270</name>
</gene>
<reference evidence="6" key="1">
    <citation type="submission" date="2017-09" db="EMBL/GenBank/DDBJ databases">
        <title>Depth-based differentiation of microbial function through sediment-hosted aquifers and enrichment of novel symbionts in the deep terrestrial subsurface.</title>
        <authorList>
            <person name="Probst A.J."/>
            <person name="Ladd B."/>
            <person name="Jarett J.K."/>
            <person name="Geller-Mcgrath D.E."/>
            <person name="Sieber C.M.K."/>
            <person name="Emerson J.B."/>
            <person name="Anantharaman K."/>
            <person name="Thomas B.C."/>
            <person name="Malmstrom R."/>
            <person name="Stieglmeier M."/>
            <person name="Klingl A."/>
            <person name="Woyke T."/>
            <person name="Ryan C.M."/>
            <person name="Banfield J.F."/>
        </authorList>
    </citation>
    <scope>NUCLEOTIDE SEQUENCE [LARGE SCALE GENOMIC DNA]</scope>
</reference>